<evidence type="ECO:0000313" key="5">
    <source>
        <dbReference type="EMBL" id="MFC4311593.1"/>
    </source>
</evidence>
<keyword evidence="3" id="KW-0804">Transcription</keyword>
<dbReference type="PROSITE" id="PS50943">
    <property type="entry name" value="HTH_CROC1"/>
    <property type="match status" value="1"/>
</dbReference>
<keyword evidence="1" id="KW-0805">Transcription regulation</keyword>
<dbReference type="PANTHER" id="PTHR46797:SF23">
    <property type="entry name" value="HTH-TYPE TRANSCRIPTIONAL REGULATOR SUTR"/>
    <property type="match status" value="1"/>
</dbReference>
<name>A0ABV8SVE4_9GAMM</name>
<organism evidence="5 6">
    <name type="scientific">Steroidobacter flavus</name>
    <dbReference type="NCBI Taxonomy" id="1842136"/>
    <lineage>
        <taxon>Bacteria</taxon>
        <taxon>Pseudomonadati</taxon>
        <taxon>Pseudomonadota</taxon>
        <taxon>Gammaproteobacteria</taxon>
        <taxon>Steroidobacterales</taxon>
        <taxon>Steroidobacteraceae</taxon>
        <taxon>Steroidobacter</taxon>
    </lineage>
</organism>
<dbReference type="Pfam" id="PF01381">
    <property type="entry name" value="HTH_3"/>
    <property type="match status" value="1"/>
</dbReference>
<dbReference type="SMART" id="SM00530">
    <property type="entry name" value="HTH_XRE"/>
    <property type="match status" value="1"/>
</dbReference>
<sequence>MADKSIILEAFREWLATPQRRTLWGMTARSIPLKRIFGQNIRIYRAAKGMSQEDLAEKADIKRTYIGSIERGEVDPRLETVSKVAAGLGVDAFKLLVPVTEQLSLGVDAVLKRSKR</sequence>
<evidence type="ECO:0000256" key="2">
    <source>
        <dbReference type="ARBA" id="ARBA00023125"/>
    </source>
</evidence>
<evidence type="ECO:0000256" key="3">
    <source>
        <dbReference type="ARBA" id="ARBA00023163"/>
    </source>
</evidence>
<dbReference type="InterPro" id="IPR010982">
    <property type="entry name" value="Lambda_DNA-bd_dom_sf"/>
</dbReference>
<dbReference type="InterPro" id="IPR001387">
    <property type="entry name" value="Cro/C1-type_HTH"/>
</dbReference>
<accession>A0ABV8SVE4</accession>
<dbReference type="RefSeq" id="WP_380600264.1">
    <property type="nucleotide sequence ID" value="NZ_JBHSDU010000004.1"/>
</dbReference>
<dbReference type="Gene3D" id="1.10.260.40">
    <property type="entry name" value="lambda repressor-like DNA-binding domains"/>
    <property type="match status" value="1"/>
</dbReference>
<keyword evidence="6" id="KW-1185">Reference proteome</keyword>
<proteinExistence type="predicted"/>
<dbReference type="InterPro" id="IPR050807">
    <property type="entry name" value="TransReg_Diox_bact_type"/>
</dbReference>
<evidence type="ECO:0000259" key="4">
    <source>
        <dbReference type="PROSITE" id="PS50943"/>
    </source>
</evidence>
<evidence type="ECO:0000256" key="1">
    <source>
        <dbReference type="ARBA" id="ARBA00023015"/>
    </source>
</evidence>
<gene>
    <name evidence="5" type="ORF">ACFPN2_21015</name>
</gene>
<dbReference type="PANTHER" id="PTHR46797">
    <property type="entry name" value="HTH-TYPE TRANSCRIPTIONAL REGULATOR"/>
    <property type="match status" value="1"/>
</dbReference>
<reference evidence="6" key="1">
    <citation type="journal article" date="2019" name="Int. J. Syst. Evol. Microbiol.">
        <title>The Global Catalogue of Microorganisms (GCM) 10K type strain sequencing project: providing services to taxonomists for standard genome sequencing and annotation.</title>
        <authorList>
            <consortium name="The Broad Institute Genomics Platform"/>
            <consortium name="The Broad Institute Genome Sequencing Center for Infectious Disease"/>
            <person name="Wu L."/>
            <person name="Ma J."/>
        </authorList>
    </citation>
    <scope>NUCLEOTIDE SEQUENCE [LARGE SCALE GENOMIC DNA]</scope>
    <source>
        <strain evidence="6">CGMCC 1.10759</strain>
    </source>
</reference>
<comment type="caution">
    <text evidence="5">The sequence shown here is derived from an EMBL/GenBank/DDBJ whole genome shotgun (WGS) entry which is preliminary data.</text>
</comment>
<dbReference type="CDD" id="cd00093">
    <property type="entry name" value="HTH_XRE"/>
    <property type="match status" value="1"/>
</dbReference>
<dbReference type="SUPFAM" id="SSF47413">
    <property type="entry name" value="lambda repressor-like DNA-binding domains"/>
    <property type="match status" value="1"/>
</dbReference>
<dbReference type="Proteomes" id="UP001595904">
    <property type="component" value="Unassembled WGS sequence"/>
</dbReference>
<keyword evidence="2" id="KW-0238">DNA-binding</keyword>
<dbReference type="EMBL" id="JBHSDU010000004">
    <property type="protein sequence ID" value="MFC4311593.1"/>
    <property type="molecule type" value="Genomic_DNA"/>
</dbReference>
<protein>
    <submittedName>
        <fullName evidence="5">Helix-turn-helix transcriptional regulator</fullName>
    </submittedName>
</protein>
<feature type="domain" description="HTH cro/C1-type" evidence="4">
    <location>
        <begin position="41"/>
        <end position="95"/>
    </location>
</feature>
<evidence type="ECO:0000313" key="6">
    <source>
        <dbReference type="Proteomes" id="UP001595904"/>
    </source>
</evidence>